<name>A0A2Z6NRY7_TRISU</name>
<organism evidence="2 3">
    <name type="scientific">Trifolium subterraneum</name>
    <name type="common">Subterranean clover</name>
    <dbReference type="NCBI Taxonomy" id="3900"/>
    <lineage>
        <taxon>Eukaryota</taxon>
        <taxon>Viridiplantae</taxon>
        <taxon>Streptophyta</taxon>
        <taxon>Embryophyta</taxon>
        <taxon>Tracheophyta</taxon>
        <taxon>Spermatophyta</taxon>
        <taxon>Magnoliopsida</taxon>
        <taxon>eudicotyledons</taxon>
        <taxon>Gunneridae</taxon>
        <taxon>Pentapetalae</taxon>
        <taxon>rosids</taxon>
        <taxon>fabids</taxon>
        <taxon>Fabales</taxon>
        <taxon>Fabaceae</taxon>
        <taxon>Papilionoideae</taxon>
        <taxon>50 kb inversion clade</taxon>
        <taxon>NPAAA clade</taxon>
        <taxon>Hologalegina</taxon>
        <taxon>IRL clade</taxon>
        <taxon>Trifolieae</taxon>
        <taxon>Trifolium</taxon>
    </lineage>
</organism>
<sequence>MKTDILRKENIGVGMSGEGRTKKATIVRGSVVSQMTDDAPPQHNMPNLFGKRDPIHKQLFSDHTSTP</sequence>
<proteinExistence type="predicted"/>
<accession>A0A2Z6NRY7</accession>
<reference evidence="3" key="1">
    <citation type="journal article" date="2017" name="Front. Plant Sci.">
        <title>Climate Clever Clovers: New Paradigm to Reduce the Environmental Footprint of Ruminants by Breeding Low Methanogenic Forages Utilizing Haplotype Variation.</title>
        <authorList>
            <person name="Kaur P."/>
            <person name="Appels R."/>
            <person name="Bayer P.E."/>
            <person name="Keeble-Gagnere G."/>
            <person name="Wang J."/>
            <person name="Hirakawa H."/>
            <person name="Shirasawa K."/>
            <person name="Vercoe P."/>
            <person name="Stefanova K."/>
            <person name="Durmic Z."/>
            <person name="Nichols P."/>
            <person name="Revell C."/>
            <person name="Isobe S.N."/>
            <person name="Edwards D."/>
            <person name="Erskine W."/>
        </authorList>
    </citation>
    <scope>NUCLEOTIDE SEQUENCE [LARGE SCALE GENOMIC DNA]</scope>
    <source>
        <strain evidence="3">cv. Daliak</strain>
    </source>
</reference>
<protein>
    <submittedName>
        <fullName evidence="2">Uncharacterized protein</fullName>
    </submittedName>
</protein>
<feature type="compositionally biased region" description="Basic and acidic residues" evidence="1">
    <location>
        <begin position="50"/>
        <end position="60"/>
    </location>
</feature>
<dbReference type="Proteomes" id="UP000242715">
    <property type="component" value="Unassembled WGS sequence"/>
</dbReference>
<dbReference type="AlphaFoldDB" id="A0A2Z6NRY7"/>
<keyword evidence="3" id="KW-1185">Reference proteome</keyword>
<gene>
    <name evidence="2" type="ORF">TSUD_101580</name>
</gene>
<dbReference type="EMBL" id="DF973503">
    <property type="protein sequence ID" value="GAU32737.1"/>
    <property type="molecule type" value="Genomic_DNA"/>
</dbReference>
<evidence type="ECO:0000256" key="1">
    <source>
        <dbReference type="SAM" id="MobiDB-lite"/>
    </source>
</evidence>
<feature type="region of interest" description="Disordered" evidence="1">
    <location>
        <begin position="35"/>
        <end position="67"/>
    </location>
</feature>
<evidence type="ECO:0000313" key="3">
    <source>
        <dbReference type="Proteomes" id="UP000242715"/>
    </source>
</evidence>
<evidence type="ECO:0000313" key="2">
    <source>
        <dbReference type="EMBL" id="GAU32737.1"/>
    </source>
</evidence>